<accession>A0AAV6MZ37</accession>
<proteinExistence type="predicted"/>
<organism evidence="2 3">
    <name type="scientific">Cucurbita argyrosperma subsp. sororia</name>
    <dbReference type="NCBI Taxonomy" id="37648"/>
    <lineage>
        <taxon>Eukaryota</taxon>
        <taxon>Viridiplantae</taxon>
        <taxon>Streptophyta</taxon>
        <taxon>Embryophyta</taxon>
        <taxon>Tracheophyta</taxon>
        <taxon>Spermatophyta</taxon>
        <taxon>Magnoliopsida</taxon>
        <taxon>eudicotyledons</taxon>
        <taxon>Gunneridae</taxon>
        <taxon>Pentapetalae</taxon>
        <taxon>rosids</taxon>
        <taxon>fabids</taxon>
        <taxon>Cucurbitales</taxon>
        <taxon>Cucurbitaceae</taxon>
        <taxon>Cucurbiteae</taxon>
        <taxon>Cucurbita</taxon>
    </lineage>
</organism>
<protein>
    <submittedName>
        <fullName evidence="2">Uncharacterized protein</fullName>
    </submittedName>
</protein>
<keyword evidence="3" id="KW-1185">Reference proteome</keyword>
<dbReference type="Proteomes" id="UP000685013">
    <property type="component" value="Chromosome 11"/>
</dbReference>
<sequence length="88" mass="9655">MARTPNHGPSEDVGPVETRPAAPANRPKDPRFDPTTAAFFSATRGQHVISSKLRLLSTRPTIPNLASMRPWLGFVVSLRSAWQLDFSA</sequence>
<reference evidence="2 3" key="1">
    <citation type="journal article" date="2021" name="Hortic Res">
        <title>The domestication of Cucurbita argyrosperma as revealed by the genome of its wild relative.</title>
        <authorList>
            <person name="Barrera-Redondo J."/>
            <person name="Sanchez-de la Vega G."/>
            <person name="Aguirre-Liguori J.A."/>
            <person name="Castellanos-Morales G."/>
            <person name="Gutierrez-Guerrero Y.T."/>
            <person name="Aguirre-Dugua X."/>
            <person name="Aguirre-Planter E."/>
            <person name="Tenaillon M.I."/>
            <person name="Lira-Saade R."/>
            <person name="Eguiarte L.E."/>
        </authorList>
    </citation>
    <scope>NUCLEOTIDE SEQUENCE [LARGE SCALE GENOMIC DNA]</scope>
    <source>
        <strain evidence="2">JBR-2021</strain>
    </source>
</reference>
<evidence type="ECO:0000313" key="3">
    <source>
        <dbReference type="Proteomes" id="UP000685013"/>
    </source>
</evidence>
<gene>
    <name evidence="2" type="ORF">SDJN03_17141</name>
</gene>
<feature type="region of interest" description="Disordered" evidence="1">
    <location>
        <begin position="1"/>
        <end position="35"/>
    </location>
</feature>
<dbReference type="EMBL" id="JAGKQH010000011">
    <property type="protein sequence ID" value="KAG6588576.1"/>
    <property type="molecule type" value="Genomic_DNA"/>
</dbReference>
<evidence type="ECO:0000256" key="1">
    <source>
        <dbReference type="SAM" id="MobiDB-lite"/>
    </source>
</evidence>
<evidence type="ECO:0000313" key="2">
    <source>
        <dbReference type="EMBL" id="KAG6588576.1"/>
    </source>
</evidence>
<name>A0AAV6MZ37_9ROSI</name>
<comment type="caution">
    <text evidence="2">The sequence shown here is derived from an EMBL/GenBank/DDBJ whole genome shotgun (WGS) entry which is preliminary data.</text>
</comment>
<dbReference type="AlphaFoldDB" id="A0AAV6MZ37"/>
<feature type="non-terminal residue" evidence="2">
    <location>
        <position position="1"/>
    </location>
</feature>